<accession>A0A329MH93</accession>
<keyword evidence="2 7" id="KW-0813">Transport</keyword>
<feature type="transmembrane region" description="Helical" evidence="7">
    <location>
        <begin position="273"/>
        <end position="294"/>
    </location>
</feature>
<dbReference type="PANTHER" id="PTHR43227">
    <property type="entry name" value="BLL4140 PROTEIN"/>
    <property type="match status" value="1"/>
</dbReference>
<gene>
    <name evidence="9" type="ORF">DQG23_22310</name>
</gene>
<dbReference type="AlphaFoldDB" id="A0A329MH93"/>
<keyword evidence="10" id="KW-1185">Reference proteome</keyword>
<reference evidence="9 10" key="1">
    <citation type="journal article" date="2009" name="Int. J. Syst. Evol. Microbiol.">
        <title>Paenibacillus contaminans sp. nov., isolated from a contaminated laboratory plate.</title>
        <authorList>
            <person name="Chou J.H."/>
            <person name="Lee J.H."/>
            <person name="Lin M.C."/>
            <person name="Chang P.S."/>
            <person name="Arun A.B."/>
            <person name="Young C.C."/>
            <person name="Chen W.M."/>
        </authorList>
    </citation>
    <scope>NUCLEOTIDE SEQUENCE [LARGE SCALE GENOMIC DNA]</scope>
    <source>
        <strain evidence="9 10">CKOBP-6</strain>
    </source>
</reference>
<name>A0A329MH93_9BACL</name>
<evidence type="ECO:0000256" key="2">
    <source>
        <dbReference type="ARBA" id="ARBA00022448"/>
    </source>
</evidence>
<dbReference type="EMBL" id="QMFB01000013">
    <property type="protein sequence ID" value="RAV19269.1"/>
    <property type="molecule type" value="Genomic_DNA"/>
</dbReference>
<feature type="transmembrane region" description="Helical" evidence="7">
    <location>
        <begin position="205"/>
        <end position="225"/>
    </location>
</feature>
<keyword evidence="6 7" id="KW-0472">Membrane</keyword>
<evidence type="ECO:0000256" key="5">
    <source>
        <dbReference type="ARBA" id="ARBA00022989"/>
    </source>
</evidence>
<keyword evidence="4 7" id="KW-0812">Transmembrane</keyword>
<evidence type="ECO:0000256" key="4">
    <source>
        <dbReference type="ARBA" id="ARBA00022692"/>
    </source>
</evidence>
<evidence type="ECO:0000259" key="8">
    <source>
        <dbReference type="PROSITE" id="PS50928"/>
    </source>
</evidence>
<dbReference type="CDD" id="cd06261">
    <property type="entry name" value="TM_PBP2"/>
    <property type="match status" value="1"/>
</dbReference>
<comment type="subcellular location">
    <subcellularLocation>
        <location evidence="1 7">Cell membrane</location>
        <topology evidence="1 7">Multi-pass membrane protein</topology>
    </subcellularLocation>
</comment>
<dbReference type="Gene3D" id="1.10.3720.10">
    <property type="entry name" value="MetI-like"/>
    <property type="match status" value="1"/>
</dbReference>
<sequence length="299" mass="33781">MRKKKNAMNVSLHIMLLPALVFTILFSYVPMAGIVIAFQKFIPNRGFFNSKWVGWDNFTFMLNMPDFYQVIYNTIFIAVMKIVAGIVVPIAVALLLNEVRSKYFARSVQTMIYLPHFLSWVILGGILIDILSIEGGIVNRVLQWFGLDPVFFLGSNEWFPFTLVLSDVWKEFGFATIVYLAALTSIDPTLYEAAYIDGANRWKQTLHVTLPGMVPIIVLLSVLSLSNVLNAGFEQVFILYSPAVYQSGDIVDTLLYRVGFVEAQYGVSTAVSLFKSFIGMLLIATSYGLAYRYANYRIF</sequence>
<evidence type="ECO:0000313" key="9">
    <source>
        <dbReference type="EMBL" id="RAV19269.1"/>
    </source>
</evidence>
<comment type="caution">
    <text evidence="9">The sequence shown here is derived from an EMBL/GenBank/DDBJ whole genome shotgun (WGS) entry which is preliminary data.</text>
</comment>
<dbReference type="InterPro" id="IPR000515">
    <property type="entry name" value="MetI-like"/>
</dbReference>
<feature type="transmembrane region" description="Helical" evidence="7">
    <location>
        <begin position="70"/>
        <end position="96"/>
    </location>
</feature>
<dbReference type="Proteomes" id="UP000250369">
    <property type="component" value="Unassembled WGS sequence"/>
</dbReference>
<evidence type="ECO:0000256" key="3">
    <source>
        <dbReference type="ARBA" id="ARBA00022475"/>
    </source>
</evidence>
<keyword evidence="5 7" id="KW-1133">Transmembrane helix</keyword>
<evidence type="ECO:0000256" key="6">
    <source>
        <dbReference type="ARBA" id="ARBA00023136"/>
    </source>
</evidence>
<protein>
    <submittedName>
        <fullName evidence="9">Sugar ABC transporter permease</fullName>
    </submittedName>
</protein>
<dbReference type="PANTHER" id="PTHR43227:SF11">
    <property type="entry name" value="BLL4140 PROTEIN"/>
    <property type="match status" value="1"/>
</dbReference>
<dbReference type="PROSITE" id="PS50928">
    <property type="entry name" value="ABC_TM1"/>
    <property type="match status" value="1"/>
</dbReference>
<dbReference type="SUPFAM" id="SSF161098">
    <property type="entry name" value="MetI-like"/>
    <property type="match status" value="1"/>
</dbReference>
<dbReference type="OrthoDB" id="9819251at2"/>
<evidence type="ECO:0000313" key="10">
    <source>
        <dbReference type="Proteomes" id="UP000250369"/>
    </source>
</evidence>
<feature type="domain" description="ABC transmembrane type-1" evidence="8">
    <location>
        <begin position="71"/>
        <end position="286"/>
    </location>
</feature>
<dbReference type="GO" id="GO:0055085">
    <property type="term" value="P:transmembrane transport"/>
    <property type="evidence" value="ECO:0007669"/>
    <property type="project" value="InterPro"/>
</dbReference>
<dbReference type="GO" id="GO:0005886">
    <property type="term" value="C:plasma membrane"/>
    <property type="evidence" value="ECO:0007669"/>
    <property type="project" value="UniProtKB-SubCell"/>
</dbReference>
<dbReference type="RefSeq" id="WP_113033087.1">
    <property type="nucleotide sequence ID" value="NZ_QMFB01000013.1"/>
</dbReference>
<feature type="transmembrane region" description="Helical" evidence="7">
    <location>
        <begin position="158"/>
        <end position="184"/>
    </location>
</feature>
<dbReference type="Pfam" id="PF00528">
    <property type="entry name" value="BPD_transp_1"/>
    <property type="match status" value="1"/>
</dbReference>
<dbReference type="InterPro" id="IPR035906">
    <property type="entry name" value="MetI-like_sf"/>
</dbReference>
<evidence type="ECO:0000256" key="7">
    <source>
        <dbReference type="RuleBase" id="RU363032"/>
    </source>
</evidence>
<feature type="transmembrane region" description="Helical" evidence="7">
    <location>
        <begin position="117"/>
        <end position="138"/>
    </location>
</feature>
<keyword evidence="3" id="KW-1003">Cell membrane</keyword>
<organism evidence="9 10">
    <name type="scientific">Paenibacillus contaminans</name>
    <dbReference type="NCBI Taxonomy" id="450362"/>
    <lineage>
        <taxon>Bacteria</taxon>
        <taxon>Bacillati</taxon>
        <taxon>Bacillota</taxon>
        <taxon>Bacilli</taxon>
        <taxon>Bacillales</taxon>
        <taxon>Paenibacillaceae</taxon>
        <taxon>Paenibacillus</taxon>
    </lineage>
</organism>
<comment type="similarity">
    <text evidence="7">Belongs to the binding-protein-dependent transport system permease family.</text>
</comment>
<evidence type="ECO:0000256" key="1">
    <source>
        <dbReference type="ARBA" id="ARBA00004651"/>
    </source>
</evidence>
<proteinExistence type="inferred from homology"/>
<feature type="transmembrane region" description="Helical" evidence="7">
    <location>
        <begin position="12"/>
        <end position="38"/>
    </location>
</feature>
<dbReference type="InterPro" id="IPR050809">
    <property type="entry name" value="UgpAE/MalFG_permease"/>
</dbReference>